<proteinExistence type="inferred from homology"/>
<dbReference type="Pfam" id="PF01186">
    <property type="entry name" value="Lysyl_oxidase"/>
    <property type="match status" value="1"/>
</dbReference>
<keyword evidence="1" id="KW-0964">Secreted</keyword>
<dbReference type="AlphaFoldDB" id="V8N6I5"/>
<evidence type="ECO:0000256" key="2">
    <source>
        <dbReference type="SAM" id="MobiDB-lite"/>
    </source>
</evidence>
<organism evidence="3 4">
    <name type="scientific">Ophiophagus hannah</name>
    <name type="common">King cobra</name>
    <name type="synonym">Naja hannah</name>
    <dbReference type="NCBI Taxonomy" id="8665"/>
    <lineage>
        <taxon>Eukaryota</taxon>
        <taxon>Metazoa</taxon>
        <taxon>Chordata</taxon>
        <taxon>Craniata</taxon>
        <taxon>Vertebrata</taxon>
        <taxon>Euteleostomi</taxon>
        <taxon>Lepidosauria</taxon>
        <taxon>Squamata</taxon>
        <taxon>Bifurcata</taxon>
        <taxon>Unidentata</taxon>
        <taxon>Episquamata</taxon>
        <taxon>Toxicofera</taxon>
        <taxon>Serpentes</taxon>
        <taxon>Colubroidea</taxon>
        <taxon>Elapidae</taxon>
        <taxon>Elapinae</taxon>
        <taxon>Ophiophagus</taxon>
    </lineage>
</organism>
<dbReference type="PANTHER" id="PTHR45817">
    <property type="entry name" value="LYSYL OXIDASE-LIKE-RELATED"/>
    <property type="match status" value="1"/>
</dbReference>
<sequence length="166" mass="18144">IRLPARGEQDQLPRPASVPPKSEESRNGGLPPGEATTPVGMAQLSPVAEGHKASFCLEDTSCDAGVRRRYACTAHVQVTVNPDFLVAESDFSNNVVQCDIVYTGVYVDTHNCQITRYPQGQYGLDWQVKPSGSPGRGERSNQARWRKRPNHSSPASLWGSLQKGRV</sequence>
<evidence type="ECO:0000313" key="3">
    <source>
        <dbReference type="EMBL" id="ETE57904.1"/>
    </source>
</evidence>
<dbReference type="GO" id="GO:0005507">
    <property type="term" value="F:copper ion binding"/>
    <property type="evidence" value="ECO:0007669"/>
    <property type="project" value="UniProtKB-UniRule"/>
</dbReference>
<dbReference type="EC" id="1.4.3.13" evidence="1"/>
<evidence type="ECO:0000256" key="1">
    <source>
        <dbReference type="RuleBase" id="RU367046"/>
    </source>
</evidence>
<keyword evidence="1" id="KW-0560">Oxidoreductase</keyword>
<dbReference type="GO" id="GO:0030199">
    <property type="term" value="P:collagen fibril organization"/>
    <property type="evidence" value="ECO:0007669"/>
    <property type="project" value="TreeGrafter"/>
</dbReference>
<accession>V8N6I5</accession>
<comment type="subcellular location">
    <subcellularLocation>
        <location evidence="1">Secreted</location>
        <location evidence="1">Extracellular space</location>
    </subcellularLocation>
</comment>
<name>V8N6I5_OPHHA</name>
<keyword evidence="1" id="KW-0186">Copper</keyword>
<feature type="compositionally biased region" description="Basic and acidic residues" evidence="2">
    <location>
        <begin position="1"/>
        <end position="11"/>
    </location>
</feature>
<dbReference type="PANTHER" id="PTHR45817:SF6">
    <property type="entry name" value="PROTEIN-LYSINE 6-OXIDASE"/>
    <property type="match status" value="1"/>
</dbReference>
<feature type="region of interest" description="Disordered" evidence="2">
    <location>
        <begin position="130"/>
        <end position="166"/>
    </location>
</feature>
<keyword evidence="1" id="KW-0886">LTQ</keyword>
<reference evidence="3 4" key="1">
    <citation type="journal article" date="2013" name="Proc. Natl. Acad. Sci. U.S.A.">
        <title>The king cobra genome reveals dynamic gene evolution and adaptation in the snake venom system.</title>
        <authorList>
            <person name="Vonk F.J."/>
            <person name="Casewell N.R."/>
            <person name="Henkel C.V."/>
            <person name="Heimberg A.M."/>
            <person name="Jansen H.J."/>
            <person name="McCleary R.J."/>
            <person name="Kerkkamp H.M."/>
            <person name="Vos R.A."/>
            <person name="Guerreiro I."/>
            <person name="Calvete J.J."/>
            <person name="Wuster W."/>
            <person name="Woods A.E."/>
            <person name="Logan J.M."/>
            <person name="Harrison R.A."/>
            <person name="Castoe T.A."/>
            <person name="de Koning A.P."/>
            <person name="Pollock D.D."/>
            <person name="Yandell M."/>
            <person name="Calderon D."/>
            <person name="Renjifo C."/>
            <person name="Currier R.B."/>
            <person name="Salgado D."/>
            <person name="Pla D."/>
            <person name="Sanz L."/>
            <person name="Hyder A.S."/>
            <person name="Ribeiro J.M."/>
            <person name="Arntzen J.W."/>
            <person name="van den Thillart G.E."/>
            <person name="Boetzer M."/>
            <person name="Pirovano W."/>
            <person name="Dirks R.P."/>
            <person name="Spaink H.P."/>
            <person name="Duboule D."/>
            <person name="McGlinn E."/>
            <person name="Kini R.M."/>
            <person name="Richardson M.K."/>
        </authorList>
    </citation>
    <scope>NUCLEOTIDE SEQUENCE</scope>
    <source>
        <tissue evidence="3">Blood</tissue>
    </source>
</reference>
<keyword evidence="4" id="KW-1185">Reference proteome</keyword>
<dbReference type="PRINTS" id="PR00074">
    <property type="entry name" value="LYSYLOXIDASE"/>
</dbReference>
<evidence type="ECO:0000313" key="4">
    <source>
        <dbReference type="Proteomes" id="UP000018936"/>
    </source>
</evidence>
<dbReference type="GO" id="GO:0005615">
    <property type="term" value="C:extracellular space"/>
    <property type="evidence" value="ECO:0007669"/>
    <property type="project" value="UniProtKB-UniRule"/>
</dbReference>
<dbReference type="GO" id="GO:0004720">
    <property type="term" value="F:protein-lysine 6-oxidase activity"/>
    <property type="evidence" value="ECO:0007669"/>
    <property type="project" value="UniProtKB-UniRule"/>
</dbReference>
<comment type="similarity">
    <text evidence="1">Belongs to the lysyl oxidase family.</text>
</comment>
<comment type="cofactor">
    <cofactor evidence="1">
        <name>Cu cation</name>
        <dbReference type="ChEBI" id="CHEBI:23378"/>
    </cofactor>
</comment>
<feature type="region of interest" description="Disordered" evidence="2">
    <location>
        <begin position="1"/>
        <end position="39"/>
    </location>
</feature>
<comment type="PTM">
    <text evidence="1">The lysine tyrosylquinone cross-link (LTQ) is generated by condensation of the epsilon-amino group of a lysine with a topaquinone produced by oxidation of tyrosine.</text>
</comment>
<dbReference type="Proteomes" id="UP000018936">
    <property type="component" value="Unassembled WGS sequence"/>
</dbReference>
<keyword evidence="1" id="KW-0479">Metal-binding</keyword>
<comment type="caution">
    <text evidence="3">The sequence shown here is derived from an EMBL/GenBank/DDBJ whole genome shotgun (WGS) entry which is preliminary data.</text>
</comment>
<dbReference type="InterPro" id="IPR001695">
    <property type="entry name" value="Lysyl_oxidase"/>
</dbReference>
<gene>
    <name evidence="3" type="primary">LOX</name>
    <name evidence="3" type="ORF">L345_16380</name>
</gene>
<protein>
    <recommendedName>
        <fullName evidence="1">Lysyl oxidase homolog</fullName>
        <ecNumber evidence="1">1.4.3.13</ecNumber>
    </recommendedName>
</protein>
<comment type="catalytic activity">
    <reaction evidence="1">
        <text>L-lysyl-[protein] + O2 + H2O = (S)-2-amino-6-oxohexanoyl-[protein] + H2O2 + NH4(+)</text>
        <dbReference type="Rhea" id="RHEA:24544"/>
        <dbReference type="Rhea" id="RHEA-COMP:9752"/>
        <dbReference type="Rhea" id="RHEA-COMP:12448"/>
        <dbReference type="ChEBI" id="CHEBI:15377"/>
        <dbReference type="ChEBI" id="CHEBI:15379"/>
        <dbReference type="ChEBI" id="CHEBI:16240"/>
        <dbReference type="ChEBI" id="CHEBI:28938"/>
        <dbReference type="ChEBI" id="CHEBI:29969"/>
        <dbReference type="ChEBI" id="CHEBI:131803"/>
        <dbReference type="EC" id="1.4.3.13"/>
    </reaction>
</comment>
<feature type="non-terminal residue" evidence="3">
    <location>
        <position position="1"/>
    </location>
</feature>
<comment type="function">
    <text evidence="1">Mediates the post-translational oxidative deamination of lysine residues on target proteins leading to the formation of deaminated lysine (allysine).</text>
</comment>
<keyword evidence="1" id="KW-0801">TPQ</keyword>
<dbReference type="EMBL" id="AZIM01007572">
    <property type="protein sequence ID" value="ETE57904.1"/>
    <property type="molecule type" value="Genomic_DNA"/>
</dbReference>
<dbReference type="InterPro" id="IPR050912">
    <property type="entry name" value="LOX-like_protein"/>
</dbReference>